<dbReference type="OrthoDB" id="5150075at2759"/>
<evidence type="ECO:0000256" key="10">
    <source>
        <dbReference type="SAM" id="MobiDB-lite"/>
    </source>
</evidence>
<comment type="function">
    <text evidence="1">Component of the EKC/KEOPS complex that is required for the formation of a threonylcarbamoyl group on adenosine at position 37 (t(6)A37) in tRNAs that read codons beginning with adenine. The complex is probably involved in the transfer of the threonylcarbamoyl moiety of threonylcarbamoyl-AMP (TC-AMP) to the N6 group of A37. BUD32 has ATPase activity in the context of the EKC/KEOPS complex and likely plays a supporting role to the catalytic subunit KAE1. The EKC/KEOPS complex also promotes both telomere uncapping and telomere elongation. The complex is required for efficient recruitment of transcriptional coactivators.</text>
</comment>
<evidence type="ECO:0000256" key="8">
    <source>
        <dbReference type="ARBA" id="ARBA00047899"/>
    </source>
</evidence>
<feature type="compositionally biased region" description="Low complexity" evidence="10">
    <location>
        <begin position="514"/>
        <end position="527"/>
    </location>
</feature>
<evidence type="ECO:0000256" key="6">
    <source>
        <dbReference type="ARBA" id="ARBA00030980"/>
    </source>
</evidence>
<dbReference type="AlphaFoldDB" id="A0A9P7MF74"/>
<dbReference type="PANTHER" id="PTHR38248">
    <property type="entry name" value="FUNK1 6"/>
    <property type="match status" value="1"/>
</dbReference>
<organism evidence="12 13">
    <name type="scientific">Claviceps pazoutovae</name>
    <dbReference type="NCBI Taxonomy" id="1649127"/>
    <lineage>
        <taxon>Eukaryota</taxon>
        <taxon>Fungi</taxon>
        <taxon>Dikarya</taxon>
        <taxon>Ascomycota</taxon>
        <taxon>Pezizomycotina</taxon>
        <taxon>Sordariomycetes</taxon>
        <taxon>Hypocreomycetidae</taxon>
        <taxon>Hypocreales</taxon>
        <taxon>Clavicipitaceae</taxon>
        <taxon>Claviceps</taxon>
    </lineage>
</organism>
<protein>
    <recommendedName>
        <fullName evidence="5">EKC/KEOPS complex subunit BUD32</fullName>
        <ecNumber evidence="3">2.7.11.1</ecNumber>
    </recommendedName>
    <alternativeName>
        <fullName evidence="6 7">Atypical Serine/threonine protein kinase BUD32</fullName>
    </alternativeName>
    <alternativeName>
        <fullName evidence="4">EKC/KEOPS complex subunit bud32</fullName>
    </alternativeName>
</protein>
<evidence type="ECO:0000256" key="9">
    <source>
        <dbReference type="ARBA" id="ARBA00048679"/>
    </source>
</evidence>
<evidence type="ECO:0000256" key="4">
    <source>
        <dbReference type="ARBA" id="ARBA00013948"/>
    </source>
</evidence>
<dbReference type="InterPro" id="IPR008266">
    <property type="entry name" value="Tyr_kinase_AS"/>
</dbReference>
<comment type="catalytic activity">
    <reaction evidence="8">
        <text>L-threonyl-[protein] + ATP = O-phospho-L-threonyl-[protein] + ADP + H(+)</text>
        <dbReference type="Rhea" id="RHEA:46608"/>
        <dbReference type="Rhea" id="RHEA-COMP:11060"/>
        <dbReference type="Rhea" id="RHEA-COMP:11605"/>
        <dbReference type="ChEBI" id="CHEBI:15378"/>
        <dbReference type="ChEBI" id="CHEBI:30013"/>
        <dbReference type="ChEBI" id="CHEBI:30616"/>
        <dbReference type="ChEBI" id="CHEBI:61977"/>
        <dbReference type="ChEBI" id="CHEBI:456216"/>
        <dbReference type="EC" id="2.7.11.1"/>
    </reaction>
</comment>
<reference evidence="12 13" key="1">
    <citation type="journal article" date="2020" name="bioRxiv">
        <title>Whole genome comparisons of ergot fungi reveals the divergence and evolution of species within the genus Claviceps are the result of varying mechanisms driving genome evolution and host range expansion.</title>
        <authorList>
            <person name="Wyka S.A."/>
            <person name="Mondo S.J."/>
            <person name="Liu M."/>
            <person name="Dettman J."/>
            <person name="Nalam V."/>
            <person name="Broders K.D."/>
        </authorList>
    </citation>
    <scope>NUCLEOTIDE SEQUENCE [LARGE SCALE GENOMIC DNA]</scope>
    <source>
        <strain evidence="12 13">CCC 1485</strain>
    </source>
</reference>
<evidence type="ECO:0000256" key="1">
    <source>
        <dbReference type="ARBA" id="ARBA00003747"/>
    </source>
</evidence>
<dbReference type="GO" id="GO:0005524">
    <property type="term" value="F:ATP binding"/>
    <property type="evidence" value="ECO:0007669"/>
    <property type="project" value="InterPro"/>
</dbReference>
<dbReference type="InterPro" id="IPR000719">
    <property type="entry name" value="Prot_kinase_dom"/>
</dbReference>
<dbReference type="PANTHER" id="PTHR38248:SF2">
    <property type="entry name" value="FUNK1 11"/>
    <property type="match status" value="1"/>
</dbReference>
<evidence type="ECO:0000313" key="12">
    <source>
        <dbReference type="EMBL" id="KAG5942129.1"/>
    </source>
</evidence>
<dbReference type="Pfam" id="PF17667">
    <property type="entry name" value="Pkinase_fungal"/>
    <property type="match status" value="1"/>
</dbReference>
<evidence type="ECO:0000256" key="3">
    <source>
        <dbReference type="ARBA" id="ARBA00012513"/>
    </source>
</evidence>
<dbReference type="GO" id="GO:0004674">
    <property type="term" value="F:protein serine/threonine kinase activity"/>
    <property type="evidence" value="ECO:0007669"/>
    <property type="project" value="UniProtKB-EC"/>
</dbReference>
<dbReference type="Gene3D" id="1.10.510.10">
    <property type="entry name" value="Transferase(Phosphotransferase) domain 1"/>
    <property type="match status" value="1"/>
</dbReference>
<evidence type="ECO:0000256" key="7">
    <source>
        <dbReference type="ARBA" id="ARBA00033194"/>
    </source>
</evidence>
<evidence type="ECO:0000256" key="5">
    <source>
        <dbReference type="ARBA" id="ARBA00019973"/>
    </source>
</evidence>
<evidence type="ECO:0000313" key="13">
    <source>
        <dbReference type="Proteomes" id="UP000706124"/>
    </source>
</evidence>
<dbReference type="PROSITE" id="PS00109">
    <property type="entry name" value="PROTEIN_KINASE_TYR"/>
    <property type="match status" value="1"/>
</dbReference>
<dbReference type="EMBL" id="SRPO01000085">
    <property type="protein sequence ID" value="KAG5942129.1"/>
    <property type="molecule type" value="Genomic_DNA"/>
</dbReference>
<comment type="caution">
    <text evidence="12">The sequence shown here is derived from an EMBL/GenBank/DDBJ whole genome shotgun (WGS) entry which is preliminary data.</text>
</comment>
<sequence length="774" mass="87994">MDRWNTIIEENPIGGLLDDVREDARSKGVYDAATVDNLSTGDLRSLGIALLYDLRTHRAASILPGSSGGTLSDELQNFGIDFHAADNDSDRLRQLLKGVIENKDDFEIWRLVWNLTEQGEISPPPHSMPSSLPQISWVRNKSSFSSSGVYRKHVNRILRKELGHTYIDIPNFCDKFFSGVDGLKVASELFFTQCSIGPSPIFDNGWKNWPYDAGEEEILDWFREFSENLAAFAADRRPGLTRQRSLWTDSNTQIDEPVRRPKLSVGFVDAEIERNTKHHWSQTLVPGDLQSDALADNVSEAWLNIGRYARALMAAQYTRRFVLGFTLCDSLMRVWAFDRLGAIASEQFDINKDGLQFIYVMLGFFWISKEELGFDSTIQVFQGKQYIEVERNGSNERIVIDRPILRPRRIVGRATTCWLAHSEGHPETPLVIKDSWQRPERDEEGEILSEVTSGGVVNVARYYHHETVQIRGVDDDIQNCIRRGLDVASASNFGPSRPQHSVRAASPETRKSRTSGTRSRSGSRSTKPPSPAKTAIKLQNRVHRRIIVRDYGKAIYKASSRKTLLAGLEGCIQGHESLHYAGILHRDISISNLVINEDPNNPSRSSFLIDLEFAVREDRDLDSDAESKVGTRAFMAIGLLRGEVHTFMHDLESFFWVLFWICVHYGKPGKQPRTTFYDRWHSEADESLAALKADVVYDEARFEALINRDFTPYFKPLIPHLVRLRDLFPFDDVQLPEEKTYGNGVVLDEPDPQLYSRMMEVLREAQDDPAVLAR</sequence>
<gene>
    <name evidence="12" type="ORF">E4U60_007481</name>
</gene>
<dbReference type="PROSITE" id="PS50011">
    <property type="entry name" value="PROTEIN_KINASE_DOM"/>
    <property type="match status" value="1"/>
</dbReference>
<feature type="region of interest" description="Disordered" evidence="10">
    <location>
        <begin position="488"/>
        <end position="537"/>
    </location>
</feature>
<dbReference type="InterPro" id="IPR040976">
    <property type="entry name" value="Pkinase_fungal"/>
</dbReference>
<accession>A0A9P7MF74</accession>
<name>A0A9P7MF74_9HYPO</name>
<evidence type="ECO:0000256" key="2">
    <source>
        <dbReference type="ARBA" id="ARBA00011534"/>
    </source>
</evidence>
<dbReference type="InterPro" id="IPR011009">
    <property type="entry name" value="Kinase-like_dom_sf"/>
</dbReference>
<dbReference type="SUPFAM" id="SSF56112">
    <property type="entry name" value="Protein kinase-like (PK-like)"/>
    <property type="match status" value="1"/>
</dbReference>
<dbReference type="Proteomes" id="UP000706124">
    <property type="component" value="Unassembled WGS sequence"/>
</dbReference>
<dbReference type="EC" id="2.7.11.1" evidence="3"/>
<comment type="catalytic activity">
    <reaction evidence="9">
        <text>L-seryl-[protein] + ATP = O-phospho-L-seryl-[protein] + ADP + H(+)</text>
        <dbReference type="Rhea" id="RHEA:17989"/>
        <dbReference type="Rhea" id="RHEA-COMP:9863"/>
        <dbReference type="Rhea" id="RHEA-COMP:11604"/>
        <dbReference type="ChEBI" id="CHEBI:15378"/>
        <dbReference type="ChEBI" id="CHEBI:29999"/>
        <dbReference type="ChEBI" id="CHEBI:30616"/>
        <dbReference type="ChEBI" id="CHEBI:83421"/>
        <dbReference type="ChEBI" id="CHEBI:456216"/>
        <dbReference type="EC" id="2.7.11.1"/>
    </reaction>
</comment>
<evidence type="ECO:0000259" key="11">
    <source>
        <dbReference type="PROSITE" id="PS50011"/>
    </source>
</evidence>
<comment type="subunit">
    <text evidence="2">Component of the EKC/KEOPS complex composed of at least BUD32, CGI121, GON7, KAE1 and PCC1; the whole complex dimerizes.</text>
</comment>
<keyword evidence="13" id="KW-1185">Reference proteome</keyword>
<feature type="domain" description="Protein kinase" evidence="11">
    <location>
        <begin position="366"/>
        <end position="774"/>
    </location>
</feature>
<proteinExistence type="predicted"/>